<keyword evidence="3 9" id="KW-0662">Pyridine nucleotide biosynthesis</keyword>
<comment type="caution">
    <text evidence="11">The sequence shown here is derived from an EMBL/GenBank/DDBJ whole genome shotgun (WGS) entry which is preliminary data.</text>
</comment>
<dbReference type="InterPro" id="IPR002938">
    <property type="entry name" value="FAD-bd"/>
</dbReference>
<evidence type="ECO:0000256" key="4">
    <source>
        <dbReference type="ARBA" id="ARBA00022827"/>
    </source>
</evidence>
<dbReference type="GO" id="GO:0071949">
    <property type="term" value="F:FAD binding"/>
    <property type="evidence" value="ECO:0007669"/>
    <property type="project" value="InterPro"/>
</dbReference>
<keyword evidence="4 9" id="KW-0274">FAD</keyword>
<dbReference type="PANTHER" id="PTHR46028">
    <property type="entry name" value="KYNURENINE 3-MONOOXYGENASE"/>
    <property type="match status" value="1"/>
</dbReference>
<keyword evidence="2 9" id="KW-0285">Flavoprotein</keyword>
<proteinExistence type="inferred from homology"/>
<dbReference type="InterPro" id="IPR027545">
    <property type="entry name" value="Kynurenine_monooxygenase"/>
</dbReference>
<dbReference type="OrthoDB" id="9766816at2"/>
<evidence type="ECO:0000313" key="11">
    <source>
        <dbReference type="EMBL" id="RIY11527.1"/>
    </source>
</evidence>
<dbReference type="Proteomes" id="UP000284250">
    <property type="component" value="Unassembled WGS sequence"/>
</dbReference>
<dbReference type="PRINTS" id="PR00420">
    <property type="entry name" value="RNGMNOXGNASE"/>
</dbReference>
<organism evidence="11 12">
    <name type="scientific">Hymenobacter rubripertinctus</name>
    <dbReference type="NCBI Taxonomy" id="2029981"/>
    <lineage>
        <taxon>Bacteria</taxon>
        <taxon>Pseudomonadati</taxon>
        <taxon>Bacteroidota</taxon>
        <taxon>Cytophagia</taxon>
        <taxon>Cytophagales</taxon>
        <taxon>Hymenobacteraceae</taxon>
        <taxon>Hymenobacter</taxon>
    </lineage>
</organism>
<feature type="domain" description="FAD-binding" evidence="10">
    <location>
        <begin position="38"/>
        <end position="369"/>
    </location>
</feature>
<gene>
    <name evidence="9" type="primary">kmo</name>
    <name evidence="11" type="ORF">D0T11_06880</name>
</gene>
<dbReference type="EC" id="1.14.13.9" evidence="9"/>
<evidence type="ECO:0000256" key="8">
    <source>
        <dbReference type="ARBA" id="ARBA00047818"/>
    </source>
</evidence>
<dbReference type="GO" id="GO:0004502">
    <property type="term" value="F:kynurenine 3-monooxygenase activity"/>
    <property type="evidence" value="ECO:0007669"/>
    <property type="project" value="UniProtKB-UniRule"/>
</dbReference>
<dbReference type="UniPathway" id="UPA00253">
    <property type="reaction ID" value="UER00328"/>
</dbReference>
<dbReference type="PANTHER" id="PTHR46028:SF2">
    <property type="entry name" value="KYNURENINE 3-MONOOXYGENASE"/>
    <property type="match status" value="1"/>
</dbReference>
<dbReference type="AlphaFoldDB" id="A0A418R263"/>
<dbReference type="FunFam" id="3.50.50.60:FF:000185">
    <property type="entry name" value="Kynurenine 3-monooxygenase"/>
    <property type="match status" value="1"/>
</dbReference>
<comment type="cofactor">
    <cofactor evidence="1 9">
        <name>FAD</name>
        <dbReference type="ChEBI" id="CHEBI:57692"/>
    </cofactor>
</comment>
<evidence type="ECO:0000256" key="6">
    <source>
        <dbReference type="ARBA" id="ARBA00023002"/>
    </source>
</evidence>
<evidence type="ECO:0000256" key="5">
    <source>
        <dbReference type="ARBA" id="ARBA00022857"/>
    </source>
</evidence>
<dbReference type="GO" id="GO:0019805">
    <property type="term" value="P:quinolinate biosynthetic process"/>
    <property type="evidence" value="ECO:0007669"/>
    <property type="project" value="UniProtKB-UniRule"/>
</dbReference>
<comment type="function">
    <text evidence="9">Catalyzes the hydroxylation of L-kynurenine (L-Kyn) to form 3-hydroxy-L-kynurenine (L-3OHKyn). Required for synthesis of quinolinic acid.</text>
</comment>
<evidence type="ECO:0000256" key="9">
    <source>
        <dbReference type="HAMAP-Rule" id="MF_01971"/>
    </source>
</evidence>
<reference evidence="11 12" key="1">
    <citation type="submission" date="2018-09" db="EMBL/GenBank/DDBJ databases">
        <authorList>
            <person name="Zeman M."/>
            <person name="Pardy F."/>
        </authorList>
    </citation>
    <scope>NUCLEOTIDE SEQUENCE [LARGE SCALE GENOMIC DNA]</scope>
    <source>
        <strain evidence="11 12">CCM 8852</strain>
    </source>
</reference>
<keyword evidence="12" id="KW-1185">Reference proteome</keyword>
<comment type="pathway">
    <text evidence="9">Cofactor biosynthesis; NAD(+) biosynthesis; quinolinate from L-kynurenine: step 1/3.</text>
</comment>
<dbReference type="GO" id="GO:0009435">
    <property type="term" value="P:NAD+ biosynthetic process"/>
    <property type="evidence" value="ECO:0007669"/>
    <property type="project" value="UniProtKB-UniPathway"/>
</dbReference>
<dbReference type="GO" id="GO:0070189">
    <property type="term" value="P:kynurenine metabolic process"/>
    <property type="evidence" value="ECO:0007669"/>
    <property type="project" value="TreeGrafter"/>
</dbReference>
<evidence type="ECO:0000256" key="7">
    <source>
        <dbReference type="ARBA" id="ARBA00023033"/>
    </source>
</evidence>
<evidence type="ECO:0000256" key="1">
    <source>
        <dbReference type="ARBA" id="ARBA00001974"/>
    </source>
</evidence>
<keyword evidence="7 9" id="KW-0503">Monooxygenase</keyword>
<sequence length="481" mass="54153">MPAEWVTFAFPLTVPLLADFSAVAMTSPAPVAEPAETLTVMGGGLVGCLLALYLTRHGHQVDVFERRPDIRGATPVEARSINLALSDRGWRALEGVGIAEAVREVAIPMHGRVMHDPAGNLTHQPYGQAGQAIYSVSRAGLNRRMLDLAEQQPGIRVQFNQQCRRVDVRRQELEMLDVATGQARTVPYQRLFGADGAYSAVRGALQRTDRFNYSQHYLDYGYKELTIAAGPDNTWALEKNALHIWPRGQYMMIALPNLDGSFNCTLFFPYEGPVSFATLQTPAQVRDFFADVFPDAVPLMPELETEFFDNPTSSLVTVRCFPWTYQHDVLLLGDASHAIVPFYGQGMNAGFEDCTVLDQLLQQHGRDWGQIFHEFEVSRKPDADAMADLAVYNFQEMRDRVADPRFLLQKKIEGKISGQYPDKWLPLYSQVTFSHLPYAEALANGQAQEQIMQRLMPHIQTEQDYQRPEVQDLVAQEMARR</sequence>
<dbReference type="InterPro" id="IPR036188">
    <property type="entry name" value="FAD/NAD-bd_sf"/>
</dbReference>
<protein>
    <recommendedName>
        <fullName evidence="9">Kynurenine 3-monooxygenase</fullName>
        <ecNumber evidence="9">1.14.13.9</ecNumber>
    </recommendedName>
    <alternativeName>
        <fullName evidence="9">Kynurenine 3-hydroxylase</fullName>
    </alternativeName>
</protein>
<dbReference type="Pfam" id="PF01494">
    <property type="entry name" value="FAD_binding_3"/>
    <property type="match status" value="1"/>
</dbReference>
<dbReference type="Gene3D" id="3.50.50.60">
    <property type="entry name" value="FAD/NAD(P)-binding domain"/>
    <property type="match status" value="1"/>
</dbReference>
<reference evidence="11 12" key="2">
    <citation type="submission" date="2019-01" db="EMBL/GenBank/DDBJ databases">
        <title>Hymenobacter humicola sp. nov., isolated from soils in Antarctica.</title>
        <authorList>
            <person name="Sedlacek I."/>
            <person name="Holochova P."/>
            <person name="Kralova S."/>
            <person name="Pantucek R."/>
            <person name="Stankova E."/>
            <person name="Vrbovska V."/>
            <person name="Kristofova L."/>
            <person name="Svec P."/>
            <person name="Busse H.-J."/>
        </authorList>
    </citation>
    <scope>NUCLEOTIDE SEQUENCE [LARGE SCALE GENOMIC DNA]</scope>
    <source>
        <strain evidence="11 12">CCM 8852</strain>
    </source>
</reference>
<dbReference type="EMBL" id="QYCN01000008">
    <property type="protein sequence ID" value="RIY11527.1"/>
    <property type="molecule type" value="Genomic_DNA"/>
</dbReference>
<comment type="catalytic activity">
    <reaction evidence="8 9">
        <text>L-kynurenine + NADPH + O2 + H(+) = 3-hydroxy-L-kynurenine + NADP(+) + H2O</text>
        <dbReference type="Rhea" id="RHEA:20545"/>
        <dbReference type="ChEBI" id="CHEBI:15377"/>
        <dbReference type="ChEBI" id="CHEBI:15378"/>
        <dbReference type="ChEBI" id="CHEBI:15379"/>
        <dbReference type="ChEBI" id="CHEBI:57783"/>
        <dbReference type="ChEBI" id="CHEBI:57959"/>
        <dbReference type="ChEBI" id="CHEBI:58125"/>
        <dbReference type="ChEBI" id="CHEBI:58349"/>
        <dbReference type="EC" id="1.14.13.9"/>
    </reaction>
</comment>
<keyword evidence="5 9" id="KW-0521">NADP</keyword>
<dbReference type="SUPFAM" id="SSF51905">
    <property type="entry name" value="FAD/NAD(P)-binding domain"/>
    <property type="match status" value="1"/>
</dbReference>
<dbReference type="HAMAP" id="MF_01971">
    <property type="entry name" value="Kynurenine_monooxygenase"/>
    <property type="match status" value="1"/>
</dbReference>
<dbReference type="GO" id="GO:0043420">
    <property type="term" value="P:anthranilate metabolic process"/>
    <property type="evidence" value="ECO:0007669"/>
    <property type="project" value="UniProtKB-UniRule"/>
</dbReference>
<accession>A0A418R263</accession>
<evidence type="ECO:0000256" key="2">
    <source>
        <dbReference type="ARBA" id="ARBA00022630"/>
    </source>
</evidence>
<evidence type="ECO:0000256" key="3">
    <source>
        <dbReference type="ARBA" id="ARBA00022642"/>
    </source>
</evidence>
<name>A0A418R263_9BACT</name>
<dbReference type="GO" id="GO:0006569">
    <property type="term" value="P:L-tryptophan catabolic process"/>
    <property type="evidence" value="ECO:0007669"/>
    <property type="project" value="UniProtKB-UniRule"/>
</dbReference>
<evidence type="ECO:0000259" key="10">
    <source>
        <dbReference type="Pfam" id="PF01494"/>
    </source>
</evidence>
<evidence type="ECO:0000313" key="12">
    <source>
        <dbReference type="Proteomes" id="UP000284250"/>
    </source>
</evidence>
<comment type="similarity">
    <text evidence="9">Belongs to the aromatic-ring hydroxylase family. KMO subfamily.</text>
</comment>
<keyword evidence="6 9" id="KW-0560">Oxidoreductase</keyword>